<dbReference type="EMBL" id="MN739709">
    <property type="protein sequence ID" value="QHT22356.1"/>
    <property type="molecule type" value="Genomic_DNA"/>
</dbReference>
<organism evidence="1">
    <name type="scientific">viral metagenome</name>
    <dbReference type="NCBI Taxonomy" id="1070528"/>
    <lineage>
        <taxon>unclassified sequences</taxon>
        <taxon>metagenomes</taxon>
        <taxon>organismal metagenomes</taxon>
    </lineage>
</organism>
<dbReference type="SUPFAM" id="SSF47113">
    <property type="entry name" value="Histone-fold"/>
    <property type="match status" value="1"/>
</dbReference>
<name>A0A6C0DZN9_9ZZZZ</name>
<sequence length="79" mass="8933">MEITKPSITRLSRRAGVKSLSDECHDTIRKIIETKLDEILKTVITVNSEHNTKTIMTADVYEALHLLNHNITTSNDLNS</sequence>
<dbReference type="Gene3D" id="1.10.20.10">
    <property type="entry name" value="Histone, subunit A"/>
    <property type="match status" value="1"/>
</dbReference>
<evidence type="ECO:0008006" key="2">
    <source>
        <dbReference type="Google" id="ProtNLM"/>
    </source>
</evidence>
<evidence type="ECO:0000313" key="1">
    <source>
        <dbReference type="EMBL" id="QHT22356.1"/>
    </source>
</evidence>
<protein>
    <recommendedName>
        <fullName evidence="2">Transcription factor CBF/NF-Y/archaeal histone domain-containing protein</fullName>
    </recommendedName>
</protein>
<accession>A0A6C0DZN9</accession>
<dbReference type="GO" id="GO:0046982">
    <property type="term" value="F:protein heterodimerization activity"/>
    <property type="evidence" value="ECO:0007669"/>
    <property type="project" value="InterPro"/>
</dbReference>
<proteinExistence type="predicted"/>
<reference evidence="1" key="1">
    <citation type="journal article" date="2020" name="Nature">
        <title>Giant virus diversity and host interactions through global metagenomics.</title>
        <authorList>
            <person name="Schulz F."/>
            <person name="Roux S."/>
            <person name="Paez-Espino D."/>
            <person name="Jungbluth S."/>
            <person name="Walsh D.A."/>
            <person name="Denef V.J."/>
            <person name="McMahon K.D."/>
            <person name="Konstantinidis K.T."/>
            <person name="Eloe-Fadrosh E.A."/>
            <person name="Kyrpides N.C."/>
            <person name="Woyke T."/>
        </authorList>
    </citation>
    <scope>NUCLEOTIDE SEQUENCE</scope>
    <source>
        <strain evidence="1">GVMAG-M-3300023179-111</strain>
    </source>
</reference>
<dbReference type="InterPro" id="IPR009072">
    <property type="entry name" value="Histone-fold"/>
</dbReference>
<dbReference type="AlphaFoldDB" id="A0A6C0DZN9"/>